<dbReference type="PANTHER" id="PTHR43736:SF4">
    <property type="entry name" value="SLR1690 PROTEIN"/>
    <property type="match status" value="1"/>
</dbReference>
<organism evidence="4 5">
    <name type="scientific">Saccharicrinis fermentans DSM 9555 = JCM 21142</name>
    <dbReference type="NCBI Taxonomy" id="869213"/>
    <lineage>
        <taxon>Bacteria</taxon>
        <taxon>Pseudomonadati</taxon>
        <taxon>Bacteroidota</taxon>
        <taxon>Bacteroidia</taxon>
        <taxon>Marinilabiliales</taxon>
        <taxon>Marinilabiliaceae</taxon>
        <taxon>Saccharicrinis</taxon>
    </lineage>
</organism>
<dbReference type="PROSITE" id="PS00893">
    <property type="entry name" value="NUDIX_BOX"/>
    <property type="match status" value="1"/>
</dbReference>
<protein>
    <submittedName>
        <fullName evidence="4">Bifunctional NMN adenylyltransferase/Nudix hydrolase</fullName>
    </submittedName>
</protein>
<dbReference type="GO" id="GO:0016779">
    <property type="term" value="F:nucleotidyltransferase activity"/>
    <property type="evidence" value="ECO:0007669"/>
    <property type="project" value="UniProtKB-KW"/>
</dbReference>
<dbReference type="InterPro" id="IPR020476">
    <property type="entry name" value="Nudix_hydrolase"/>
</dbReference>
<dbReference type="PRINTS" id="PR00502">
    <property type="entry name" value="NUDIXFAMILY"/>
</dbReference>
<dbReference type="RefSeq" id="WP_044212269.1">
    <property type="nucleotide sequence ID" value="NZ_BAMD01000007.1"/>
</dbReference>
<sequence>MNTQNKTYSYEYPRPSVTTDCVIFGFDGIELNILLIERGIEPFKGQWALPGGFLQMDETTEECARRELTEETGVSDLYLEQLYTFSDVKRDPRGRVITVSYYALIRSTDFKVIGGDDASAAKWFPIHQVPSLAFDHDRILREGHNRLKSKIRYEPIGFELLEEIFTIPQLQRLYEAILGIQLDRRNFNRKITSLDILEPIENKLKGVGHKGARQFRFDKEKYQALKSRGLNFEI</sequence>
<comment type="caution">
    <text evidence="4">The sequence shown here is derived from an EMBL/GenBank/DDBJ whole genome shotgun (WGS) entry which is preliminary data.</text>
</comment>
<feature type="domain" description="Nudix hydrolase" evidence="3">
    <location>
        <begin position="16"/>
        <end position="146"/>
    </location>
</feature>
<dbReference type="eggNOG" id="COG1051">
    <property type="taxonomic scope" value="Bacteria"/>
</dbReference>
<dbReference type="AlphaFoldDB" id="W7YI96"/>
<dbReference type="PROSITE" id="PS51462">
    <property type="entry name" value="NUDIX"/>
    <property type="match status" value="1"/>
</dbReference>
<keyword evidence="4" id="KW-0548">Nucleotidyltransferase</keyword>
<comment type="similarity">
    <text evidence="2">Belongs to the Nudix hydrolase family.</text>
</comment>
<dbReference type="CDD" id="cd18873">
    <property type="entry name" value="NUDIX_NadM_like"/>
    <property type="match status" value="1"/>
</dbReference>
<dbReference type="InterPro" id="IPR054105">
    <property type="entry name" value="WHD_NrtR"/>
</dbReference>
<dbReference type="STRING" id="869213.GCA_000517085_00738"/>
<dbReference type="Proteomes" id="UP000019402">
    <property type="component" value="Unassembled WGS sequence"/>
</dbReference>
<keyword evidence="5" id="KW-1185">Reference proteome</keyword>
<evidence type="ECO:0000256" key="1">
    <source>
        <dbReference type="ARBA" id="ARBA00022801"/>
    </source>
</evidence>
<dbReference type="GO" id="GO:0016787">
    <property type="term" value="F:hydrolase activity"/>
    <property type="evidence" value="ECO:0007669"/>
    <property type="project" value="UniProtKB-KW"/>
</dbReference>
<dbReference type="InterPro" id="IPR036390">
    <property type="entry name" value="WH_DNA-bd_sf"/>
</dbReference>
<dbReference type="InterPro" id="IPR000086">
    <property type="entry name" value="NUDIX_hydrolase_dom"/>
</dbReference>
<dbReference type="Pfam" id="PF00293">
    <property type="entry name" value="NUDIX"/>
    <property type="match status" value="1"/>
</dbReference>
<dbReference type="InterPro" id="IPR036388">
    <property type="entry name" value="WH-like_DNA-bd_sf"/>
</dbReference>
<keyword evidence="1 2" id="KW-0378">Hydrolase</keyword>
<reference evidence="4 5" key="1">
    <citation type="journal article" date="2014" name="Genome Announc.">
        <title>Draft Genome Sequence of Cytophaga fermentans JCM 21142T, a Facultative Anaerobe Isolated from Marine Mud.</title>
        <authorList>
            <person name="Starns D."/>
            <person name="Oshima K."/>
            <person name="Suda W."/>
            <person name="Iino T."/>
            <person name="Yuki M."/>
            <person name="Inoue J."/>
            <person name="Kitamura K."/>
            <person name="Iida T."/>
            <person name="Darby A."/>
            <person name="Hattori M."/>
            <person name="Ohkuma M."/>
        </authorList>
    </citation>
    <scope>NUCLEOTIDE SEQUENCE [LARGE SCALE GENOMIC DNA]</scope>
    <source>
        <strain evidence="4 5">JCM 21142</strain>
    </source>
</reference>
<dbReference type="InterPro" id="IPR015797">
    <property type="entry name" value="NUDIX_hydrolase-like_dom_sf"/>
</dbReference>
<dbReference type="Pfam" id="PF21906">
    <property type="entry name" value="WHD_NrtR"/>
    <property type="match status" value="1"/>
</dbReference>
<dbReference type="SUPFAM" id="SSF55811">
    <property type="entry name" value="Nudix"/>
    <property type="match status" value="1"/>
</dbReference>
<evidence type="ECO:0000313" key="4">
    <source>
        <dbReference type="EMBL" id="GAF02284.1"/>
    </source>
</evidence>
<dbReference type="InterPro" id="IPR020084">
    <property type="entry name" value="NUDIX_hydrolase_CS"/>
</dbReference>
<name>W7YI96_9BACT</name>
<dbReference type="EMBL" id="BAMD01000007">
    <property type="protein sequence ID" value="GAF02284.1"/>
    <property type="molecule type" value="Genomic_DNA"/>
</dbReference>
<dbReference type="SUPFAM" id="SSF46785">
    <property type="entry name" value="Winged helix' DNA-binding domain"/>
    <property type="match status" value="1"/>
</dbReference>
<evidence type="ECO:0000259" key="3">
    <source>
        <dbReference type="PROSITE" id="PS51462"/>
    </source>
</evidence>
<dbReference type="Gene3D" id="3.90.79.10">
    <property type="entry name" value="Nucleoside Triphosphate Pyrophosphohydrolase"/>
    <property type="match status" value="1"/>
</dbReference>
<dbReference type="PANTHER" id="PTHR43736">
    <property type="entry name" value="ADP-RIBOSE PYROPHOSPHATASE"/>
    <property type="match status" value="1"/>
</dbReference>
<keyword evidence="4" id="KW-0808">Transferase</keyword>
<accession>W7YI96</accession>
<proteinExistence type="inferred from homology"/>
<evidence type="ECO:0000313" key="5">
    <source>
        <dbReference type="Proteomes" id="UP000019402"/>
    </source>
</evidence>
<gene>
    <name evidence="4" type="ORF">JCM21142_3913</name>
</gene>
<evidence type="ECO:0000256" key="2">
    <source>
        <dbReference type="RuleBase" id="RU003476"/>
    </source>
</evidence>
<dbReference type="OrthoDB" id="9786141at2"/>
<dbReference type="Gene3D" id="1.10.10.10">
    <property type="entry name" value="Winged helix-like DNA-binding domain superfamily/Winged helix DNA-binding domain"/>
    <property type="match status" value="1"/>
</dbReference>